<dbReference type="OrthoDB" id="5586649at2759"/>
<name>A0A9P5VAI0_9FUNG</name>
<dbReference type="EMBL" id="JAAAUQ010000517">
    <property type="protein sequence ID" value="KAF9149535.1"/>
    <property type="molecule type" value="Genomic_DNA"/>
</dbReference>
<sequence length="56" mass="5538">MACATPIPGSYAPGDAWESPGVVSGNNIKVSAHVPVNACGITVNVVGVLNPAYGNT</sequence>
<evidence type="ECO:0000313" key="2">
    <source>
        <dbReference type="EMBL" id="KAF9149535.1"/>
    </source>
</evidence>
<dbReference type="InterPro" id="IPR005528">
    <property type="entry name" value="ChpA-H"/>
</dbReference>
<dbReference type="Proteomes" id="UP000748756">
    <property type="component" value="Unassembled WGS sequence"/>
</dbReference>
<feature type="non-terminal residue" evidence="2">
    <location>
        <position position="56"/>
    </location>
</feature>
<feature type="domain" description="Chaplin" evidence="1">
    <location>
        <begin position="19"/>
        <end position="56"/>
    </location>
</feature>
<protein>
    <recommendedName>
        <fullName evidence="1">Chaplin domain-containing protein</fullName>
    </recommendedName>
</protein>
<evidence type="ECO:0000259" key="1">
    <source>
        <dbReference type="PROSITE" id="PS51884"/>
    </source>
</evidence>
<dbReference type="Pfam" id="PF03777">
    <property type="entry name" value="ChpA-C"/>
    <property type="match status" value="1"/>
</dbReference>
<gene>
    <name evidence="2" type="ORF">BG015_008672</name>
</gene>
<dbReference type="PROSITE" id="PS51884">
    <property type="entry name" value="CHAPLIN"/>
    <property type="match status" value="1"/>
</dbReference>
<reference evidence="2" key="1">
    <citation type="journal article" date="2020" name="Fungal Divers.">
        <title>Resolving the Mortierellaceae phylogeny through synthesis of multi-gene phylogenetics and phylogenomics.</title>
        <authorList>
            <person name="Vandepol N."/>
            <person name="Liber J."/>
            <person name="Desiro A."/>
            <person name="Na H."/>
            <person name="Kennedy M."/>
            <person name="Barry K."/>
            <person name="Grigoriev I.V."/>
            <person name="Miller A.N."/>
            <person name="O'Donnell K."/>
            <person name="Stajich J.E."/>
            <person name="Bonito G."/>
        </authorList>
    </citation>
    <scope>NUCLEOTIDE SEQUENCE</scope>
    <source>
        <strain evidence="2">NRRL 6426</strain>
    </source>
</reference>
<organism evidence="2 3">
    <name type="scientific">Linnemannia schmuckeri</name>
    <dbReference type="NCBI Taxonomy" id="64567"/>
    <lineage>
        <taxon>Eukaryota</taxon>
        <taxon>Fungi</taxon>
        <taxon>Fungi incertae sedis</taxon>
        <taxon>Mucoromycota</taxon>
        <taxon>Mortierellomycotina</taxon>
        <taxon>Mortierellomycetes</taxon>
        <taxon>Mortierellales</taxon>
        <taxon>Mortierellaceae</taxon>
        <taxon>Linnemannia</taxon>
    </lineage>
</organism>
<keyword evidence="3" id="KW-1185">Reference proteome</keyword>
<accession>A0A9P5VAI0</accession>
<dbReference type="AlphaFoldDB" id="A0A9P5VAI0"/>
<comment type="caution">
    <text evidence="2">The sequence shown here is derived from an EMBL/GenBank/DDBJ whole genome shotgun (WGS) entry which is preliminary data.</text>
</comment>
<proteinExistence type="predicted"/>
<evidence type="ECO:0000313" key="3">
    <source>
        <dbReference type="Proteomes" id="UP000748756"/>
    </source>
</evidence>